<dbReference type="PANTHER" id="PTHR27001">
    <property type="entry name" value="OS01G0253100 PROTEIN"/>
    <property type="match status" value="1"/>
</dbReference>
<dbReference type="Pfam" id="PF07714">
    <property type="entry name" value="PK_Tyr_Ser-Thr"/>
    <property type="match status" value="1"/>
</dbReference>
<dbReference type="Proteomes" id="UP001470230">
    <property type="component" value="Unassembled WGS sequence"/>
</dbReference>
<gene>
    <name evidence="4" type="ORF">M9Y10_000603</name>
</gene>
<dbReference type="InterPro" id="IPR000719">
    <property type="entry name" value="Prot_kinase_dom"/>
</dbReference>
<feature type="domain" description="Protein kinase" evidence="3">
    <location>
        <begin position="608"/>
        <end position="887"/>
    </location>
</feature>
<dbReference type="PROSITE" id="PS50011">
    <property type="entry name" value="PROTEIN_KINASE_DOM"/>
    <property type="match status" value="3"/>
</dbReference>
<dbReference type="SUPFAM" id="SSF56112">
    <property type="entry name" value="Protein kinase-like (PK-like)"/>
    <property type="match status" value="3"/>
</dbReference>
<name>A0ABR2L4P1_9EUKA</name>
<sequence length="1960" mass="232090">MKRKIIRKTELLGKANDLDDIPPIFEDLDNPNNIIDFCENLINRFNCKTDESSIIKSYQQFLNIGADNNNNSQLLAQVKEAIKKCSDKYKAKCIFHFFSIFVRNFLDQQIISSKMKEKLKNFFKTQNITAYEVANIEDINDLNASFKLVFDENAHFYFQKTYNYEIFSHHHKIIDDELQIYYTDFSNDKYHSFVVHSNKNHENNIILVPYFQFHDLEFFIQKVKKEELKERFSVIDKIVMIKEIAIGLSELHDHFIYHNNLSHKHIFIDNNKNAYIGSFAHSVELESNTTKQDASSYFRHPDLIQNPIDLSIESETNEDKARYDIYSFGVLMYEIITTKSPTEQFGNTTQKDRNDQLQNDFCGFLFNDEEDFDDKYGVQGMRDIISRCMSTDREIQYSTFEEVIVNIDNLLVYRNNEEEIETRIKESEDCNTYECELSDIVINFYFGNEYSKNTIIKFIDNCKAIGINKSVKITSKDPLTQILQLLNSVSLRKRLIQAPSHFYEPIAFIEDFYELFEKIKKYTDFHPLIAAYKSFLKENKENDYSILKTRVAKKISLFKQDRQYQIIYQLFSLIIHNLIDQEKIKQKFQEKQVDENYIEESFTSSVFHDIDYIQNIGDFNATFKSCFDNDCKFYFKKTFNSNNLTSSIRQELIDLESAIYRKEFRTEEYGSFIIHSTNQIGNNQIMIPYFPFLNLCAFLSNINNKDNFATIDKLVIIKEIAIGFSELHSDHIYHLNISSSDIFIDNNKNAYIGNFVHDTEYEQHQTRFVQSAYYRHPDLVQKPIDLSIEVETDENKARYDIYSFGVLMYEIITTKSPKDRFVDLSKTEIIRLLEGNLCDFLFKSEKDFDAKYGVQGMKAIISKCMSTDREIQYSTFEEVIANIDNLLISNNCEEEIEARIRGSQDINTYECELSDIVINFYFGNEYSKKTIQKYIMTCQKFGINENIVISPIKKDVITPILQFFNFKKDKYGLKNLRQRLILAPSNPFNPFAFIDLFDNSFEQLNKYTSKGPLIAAYKSFLKENKENDYSILKTRVAKKINLFKQDRQYQIIYQLFSLIIHNLIDQEKIKQKFQENQVDENYIEESFTSSVFYDLDYIQNIGDFNATFKSCFDNDCKFYFKKTFNSNNLTSSIRQELIDLELAIYRKEFRTEEYGSFIIHSTNQIGNNQIMIPYFPFLNLRVFLSNINNNKDEDKDEDKDKYKGKDKDELSIEFKTIDKIVMIKEIAIGFLELHSKYIYHQNINSFDIFIDNKKNAYIGNFAHDTQLEQHQTKLVCSAYYRHPDLIQRPNELSIEEETNEDKARYDIYSFGVLMYEIITAKSPTEQFGNTTRQDRIDQLRNDYCDFLFNDEENIDAKYGVQGMKDIISRCMSTDREIQYSTFREVIANINNLLVYRNNEEEIETRIKESEDCNTYECELSDIVINFYFGNKSAKSAIQKLIKTCQKIGISENIEIPPIKKDAITPILQFFDFKNGDVNFTNKILFFEERFNKMIELNAIGMNTGSIGSLSDNEKELMKLSMFDNNGLNKNDEDFYNCSEVMIKFNSNIIPITNLDEFEREETKYFCDHLLIYLFFISREISSIHSLNLYHGELSINSIGIYYNNITETFLPLIIPFYFFFKNSPNPIKTSTTRLKDSSNIEKYQRKDMKKFKEMMKKFDRNKIIPSEIYEIETMNEIVYKIYNLNIHNQNKEIKSKFQKNYENFLHYEYSSFKITFPIIFDIFVCKEKTNEIYQIFDTHLRIGSTVSDILRFSNFVISESDDNEADDESSNIIEIKEKLIKIKENNERMFAEIATIENEEKDSDVTYEFREEPMKRIVFAMKKKISHYKTENRKERYNHNPGFLQEDFSQIMKFESDRRVARIDNKHVYRTLEISTNIKIYSFRLIITRYIYGLNPLCKYRIKVKIHQSKNKNIETVSHKDAMSFIEKLGYYPEQNSLNDIIFFVSLNYQPVKPSDIYRW</sequence>
<comment type="caution">
    <text evidence="4">The sequence shown here is derived from an EMBL/GenBank/DDBJ whole genome shotgun (WGS) entry which is preliminary data.</text>
</comment>
<dbReference type="EMBL" id="JAPFFF010000001">
    <property type="protein sequence ID" value="KAK8898319.1"/>
    <property type="molecule type" value="Genomic_DNA"/>
</dbReference>
<keyword evidence="1" id="KW-0547">Nucleotide-binding</keyword>
<dbReference type="InterPro" id="IPR011009">
    <property type="entry name" value="Kinase-like_dom_sf"/>
</dbReference>
<dbReference type="SMART" id="SM00220">
    <property type="entry name" value="S_TKc"/>
    <property type="match status" value="1"/>
</dbReference>
<dbReference type="Pfam" id="PF00069">
    <property type="entry name" value="Pkinase"/>
    <property type="match status" value="2"/>
</dbReference>
<evidence type="ECO:0000256" key="2">
    <source>
        <dbReference type="ARBA" id="ARBA00022840"/>
    </source>
</evidence>
<organism evidence="4 5">
    <name type="scientific">Tritrichomonas musculus</name>
    <dbReference type="NCBI Taxonomy" id="1915356"/>
    <lineage>
        <taxon>Eukaryota</taxon>
        <taxon>Metamonada</taxon>
        <taxon>Parabasalia</taxon>
        <taxon>Tritrichomonadida</taxon>
        <taxon>Tritrichomonadidae</taxon>
        <taxon>Tritrichomonas</taxon>
    </lineage>
</organism>
<reference evidence="4 5" key="1">
    <citation type="submission" date="2024-04" db="EMBL/GenBank/DDBJ databases">
        <title>Tritrichomonas musculus Genome.</title>
        <authorList>
            <person name="Alves-Ferreira E."/>
            <person name="Grigg M."/>
            <person name="Lorenzi H."/>
            <person name="Galac M."/>
        </authorList>
    </citation>
    <scope>NUCLEOTIDE SEQUENCE [LARGE SCALE GENOMIC DNA]</scope>
    <source>
        <strain evidence="4 5">EAF2021</strain>
    </source>
</reference>
<keyword evidence="5" id="KW-1185">Reference proteome</keyword>
<evidence type="ECO:0000313" key="5">
    <source>
        <dbReference type="Proteomes" id="UP001470230"/>
    </source>
</evidence>
<proteinExistence type="predicted"/>
<dbReference type="PANTHER" id="PTHR27001:SF931">
    <property type="entry name" value="OS11G0664100 PROTEIN"/>
    <property type="match status" value="1"/>
</dbReference>
<accession>A0ABR2L4P1</accession>
<evidence type="ECO:0000259" key="3">
    <source>
        <dbReference type="PROSITE" id="PS50011"/>
    </source>
</evidence>
<dbReference type="Gene3D" id="1.10.510.10">
    <property type="entry name" value="Transferase(Phosphotransferase) domain 1"/>
    <property type="match status" value="3"/>
</dbReference>
<keyword evidence="2" id="KW-0067">ATP-binding</keyword>
<dbReference type="InterPro" id="IPR001245">
    <property type="entry name" value="Ser-Thr/Tyr_kinase_cat_dom"/>
</dbReference>
<evidence type="ECO:0000256" key="1">
    <source>
        <dbReference type="ARBA" id="ARBA00022741"/>
    </source>
</evidence>
<evidence type="ECO:0000313" key="4">
    <source>
        <dbReference type="EMBL" id="KAK8898319.1"/>
    </source>
</evidence>
<feature type="domain" description="Protein kinase" evidence="3">
    <location>
        <begin position="58"/>
        <end position="411"/>
    </location>
</feature>
<protein>
    <recommendedName>
        <fullName evidence="3">Protein kinase domain-containing protein</fullName>
    </recommendedName>
</protein>
<feature type="domain" description="Protein kinase" evidence="3">
    <location>
        <begin position="1093"/>
        <end position="1393"/>
    </location>
</feature>